<dbReference type="InterPro" id="IPR046342">
    <property type="entry name" value="CBS_dom_sf"/>
</dbReference>
<accession>A0A1F2UIV7</accession>
<dbReference type="Pfam" id="PF00571">
    <property type="entry name" value="CBS"/>
    <property type="match status" value="2"/>
</dbReference>
<keyword evidence="2" id="KW-0129">CBS domain</keyword>
<comment type="caution">
    <text evidence="4">The sequence shown here is derived from an EMBL/GenBank/DDBJ whole genome shotgun (WGS) entry which is preliminary data.</text>
</comment>
<organism evidence="4 5">
    <name type="scientific">Candidatus Aquicultor primus</name>
    <dbReference type="NCBI Taxonomy" id="1797195"/>
    <lineage>
        <taxon>Bacteria</taxon>
        <taxon>Bacillati</taxon>
        <taxon>Actinomycetota</taxon>
        <taxon>Candidatus Aquicultoria</taxon>
        <taxon>Candidatus Aquicultorales</taxon>
        <taxon>Candidatus Aquicultoraceae</taxon>
        <taxon>Candidatus Aquicultor</taxon>
    </lineage>
</organism>
<evidence type="ECO:0000256" key="2">
    <source>
        <dbReference type="PROSITE-ProRule" id="PRU00703"/>
    </source>
</evidence>
<dbReference type="PANTHER" id="PTHR48108">
    <property type="entry name" value="CBS DOMAIN-CONTAINING PROTEIN CBSX2, CHLOROPLASTIC"/>
    <property type="match status" value="1"/>
</dbReference>
<name>A0A1F2UIV7_9ACTN</name>
<dbReference type="EMBL" id="MELI01000080">
    <property type="protein sequence ID" value="OFW32948.1"/>
    <property type="molecule type" value="Genomic_DNA"/>
</dbReference>
<dbReference type="InterPro" id="IPR000644">
    <property type="entry name" value="CBS_dom"/>
</dbReference>
<dbReference type="PROSITE" id="PS51371">
    <property type="entry name" value="CBS"/>
    <property type="match status" value="1"/>
</dbReference>
<feature type="domain" description="CBS" evidence="3">
    <location>
        <begin position="115"/>
        <end position="173"/>
    </location>
</feature>
<dbReference type="AlphaFoldDB" id="A0A1F2UIV7"/>
<gene>
    <name evidence="4" type="ORF">A2074_00100</name>
</gene>
<dbReference type="Proteomes" id="UP000178086">
    <property type="component" value="Unassembled WGS sequence"/>
</dbReference>
<dbReference type="InterPro" id="IPR051462">
    <property type="entry name" value="CBS_domain-containing"/>
</dbReference>
<protein>
    <recommendedName>
        <fullName evidence="3">CBS domain-containing protein</fullName>
    </recommendedName>
</protein>
<evidence type="ECO:0000259" key="3">
    <source>
        <dbReference type="PROSITE" id="PS51371"/>
    </source>
</evidence>
<dbReference type="PANTHER" id="PTHR48108:SF26">
    <property type="entry name" value="CBS DOMAIN-CONTAINING PROTEIN DDB_G0289609"/>
    <property type="match status" value="1"/>
</dbReference>
<reference evidence="4 5" key="1">
    <citation type="journal article" date="2016" name="Nat. Commun.">
        <title>Thousands of microbial genomes shed light on interconnected biogeochemical processes in an aquifer system.</title>
        <authorList>
            <person name="Anantharaman K."/>
            <person name="Brown C.T."/>
            <person name="Hug L.A."/>
            <person name="Sharon I."/>
            <person name="Castelle C.J."/>
            <person name="Probst A.J."/>
            <person name="Thomas B.C."/>
            <person name="Singh A."/>
            <person name="Wilkins M.J."/>
            <person name="Karaoz U."/>
            <person name="Brodie E.L."/>
            <person name="Williams K.H."/>
            <person name="Hubbard S.S."/>
            <person name="Banfield J.F."/>
        </authorList>
    </citation>
    <scope>NUCLEOTIDE SEQUENCE [LARGE SCALE GENOMIC DNA]</scope>
</reference>
<dbReference type="Gene3D" id="3.10.580.10">
    <property type="entry name" value="CBS-domain"/>
    <property type="match status" value="1"/>
</dbReference>
<evidence type="ECO:0000313" key="5">
    <source>
        <dbReference type="Proteomes" id="UP000178086"/>
    </source>
</evidence>
<dbReference type="SUPFAM" id="SSF54631">
    <property type="entry name" value="CBS-domain pair"/>
    <property type="match status" value="1"/>
</dbReference>
<keyword evidence="1" id="KW-0677">Repeat</keyword>
<evidence type="ECO:0000256" key="1">
    <source>
        <dbReference type="ARBA" id="ARBA00022737"/>
    </source>
</evidence>
<evidence type="ECO:0000313" key="4">
    <source>
        <dbReference type="EMBL" id="OFW32948.1"/>
    </source>
</evidence>
<proteinExistence type="predicted"/>
<sequence length="186" mass="21282">MLVIRKTKDLMVDINKYPHIPSDISLKKAIEIVKDSMLEGSFCFQPMIALVLDNKRLVGTLRLRDILQGLEPNFMKTATSAQGFSGDTLELAAIWDTLFDTESTELVEKPVKEVMRPVKVYVEPEDPIVKAAYLMIHNDLMILPVIENKKKLVGLVRMVEVFSELSDSILKKEDFMENILEFRRLV</sequence>